<organism evidence="1 2">
    <name type="scientific">Pseudomonas kribbensis</name>
    <dbReference type="NCBI Taxonomy" id="1628086"/>
    <lineage>
        <taxon>Bacteria</taxon>
        <taxon>Pseudomonadati</taxon>
        <taxon>Pseudomonadota</taxon>
        <taxon>Gammaproteobacteria</taxon>
        <taxon>Pseudomonadales</taxon>
        <taxon>Pseudomonadaceae</taxon>
        <taxon>Pseudomonas</taxon>
    </lineage>
</organism>
<keyword evidence="2" id="KW-1185">Reference proteome</keyword>
<evidence type="ECO:0000313" key="2">
    <source>
        <dbReference type="Proteomes" id="UP000253720"/>
    </source>
</evidence>
<dbReference type="RefSeq" id="WP_114881366.1">
    <property type="nucleotide sequence ID" value="NZ_CP029608.1"/>
</dbReference>
<dbReference type="KEGG" id="pke:DLD99_04075"/>
<name>A0A345RK58_9PSED</name>
<dbReference type="AlphaFoldDB" id="A0A345RK58"/>
<sequence length="332" mass="37181">MDRQQVLDAMIRDFRGEGAGKPRKYIGGLLPAFCDFLIELETYKKRYSSLSKLFVDYPQITDGVSTLTVALPGGGQKTIRPAYERYHHLYIVDHHRLDYPRSQPYATGKWGDYRQWLDALVGMSKEDLKWIIAATVAFVLNELKDQSFDPSTVKVEPPIFKWLLESFDFSARAKGEPTGAAFQAMVFGYIRADAPHLQVEARKARAGSARTQGIGDIDAWEGDKLVISAEVKHFVVSEKDIGSFAHFSSSVSERAALGMIVSENYVSGARESIAALGIHALSRTDLLHIVSLWDPLKQRAALNAFQWVVVHKEQNSGLIERVNKFLESVGYI</sequence>
<accession>A0A345RK58</accession>
<dbReference type="REBASE" id="263834">
    <property type="entry name" value="Pkr462ORF4080P"/>
</dbReference>
<evidence type="ECO:0008006" key="3">
    <source>
        <dbReference type="Google" id="ProtNLM"/>
    </source>
</evidence>
<dbReference type="EMBL" id="CP029608">
    <property type="protein sequence ID" value="AXI59674.1"/>
    <property type="molecule type" value="Genomic_DNA"/>
</dbReference>
<proteinExistence type="predicted"/>
<evidence type="ECO:0000313" key="1">
    <source>
        <dbReference type="EMBL" id="AXI59674.1"/>
    </source>
</evidence>
<gene>
    <name evidence="1" type="ORF">DLD99_04075</name>
</gene>
<dbReference type="Proteomes" id="UP000253720">
    <property type="component" value="Chromosome"/>
</dbReference>
<protein>
    <recommendedName>
        <fullName evidence="3">Restriction endonuclease</fullName>
    </recommendedName>
</protein>
<reference evidence="1 2" key="1">
    <citation type="submission" date="2018-05" db="EMBL/GenBank/DDBJ databases">
        <title>Complete genome sequence of Pseudomonas kribbensis 46-2(T).</title>
        <authorList>
            <person name="Jeong H."/>
            <person name="Lee S.-G."/>
            <person name="Rha E."/>
            <person name="Kim H."/>
        </authorList>
    </citation>
    <scope>NUCLEOTIDE SEQUENCE [LARGE SCALE GENOMIC DNA]</scope>
    <source>
        <strain evidence="1 2">46-2</strain>
    </source>
</reference>